<evidence type="ECO:0000256" key="1">
    <source>
        <dbReference type="ARBA" id="ARBA00022801"/>
    </source>
</evidence>
<organism evidence="6 7">
    <name type="scientific">Halorhodospira neutriphila</name>
    <dbReference type="NCBI Taxonomy" id="168379"/>
    <lineage>
        <taxon>Bacteria</taxon>
        <taxon>Pseudomonadati</taxon>
        <taxon>Pseudomonadota</taxon>
        <taxon>Gammaproteobacteria</taxon>
        <taxon>Chromatiales</taxon>
        <taxon>Ectothiorhodospiraceae</taxon>
        <taxon>Halorhodospira</taxon>
    </lineage>
</organism>
<evidence type="ECO:0000313" key="6">
    <source>
        <dbReference type="EMBL" id="MBK1726332.1"/>
    </source>
</evidence>
<evidence type="ECO:0000256" key="4">
    <source>
        <dbReference type="PROSITE-ProRule" id="PRU01161"/>
    </source>
</evidence>
<dbReference type="InterPro" id="IPR002641">
    <property type="entry name" value="PNPLA_dom"/>
</dbReference>
<feature type="short sequence motif" description="GXGXXG" evidence="4">
    <location>
        <begin position="24"/>
        <end position="29"/>
    </location>
</feature>
<evidence type="ECO:0000313" key="7">
    <source>
        <dbReference type="Proteomes" id="UP000738126"/>
    </source>
</evidence>
<dbReference type="InterPro" id="IPR016035">
    <property type="entry name" value="Acyl_Trfase/lysoPLipase"/>
</dbReference>
<proteinExistence type="predicted"/>
<feature type="short sequence motif" description="GXSXG" evidence="4">
    <location>
        <begin position="51"/>
        <end position="55"/>
    </location>
</feature>
<feature type="active site" description="Nucleophile" evidence="4">
    <location>
        <position position="53"/>
    </location>
</feature>
<feature type="short sequence motif" description="DGA/G" evidence="4">
    <location>
        <begin position="213"/>
        <end position="215"/>
    </location>
</feature>
<dbReference type="Proteomes" id="UP000738126">
    <property type="component" value="Unassembled WGS sequence"/>
</dbReference>
<keyword evidence="7" id="KW-1185">Reference proteome</keyword>
<dbReference type="Gene3D" id="3.40.1090.10">
    <property type="entry name" value="Cytosolic phospholipase A2 catalytic domain"/>
    <property type="match status" value="2"/>
</dbReference>
<dbReference type="PANTHER" id="PTHR14226">
    <property type="entry name" value="NEUROPATHY TARGET ESTERASE/SWISS CHEESE D.MELANOGASTER"/>
    <property type="match status" value="1"/>
</dbReference>
<name>A0ABS1E572_9GAMM</name>
<feature type="active site" description="Proton acceptor" evidence="4">
    <location>
        <position position="213"/>
    </location>
</feature>
<feature type="domain" description="PNPLA" evidence="5">
    <location>
        <begin position="20"/>
        <end position="226"/>
    </location>
</feature>
<dbReference type="InterPro" id="IPR050301">
    <property type="entry name" value="NTE"/>
</dbReference>
<evidence type="ECO:0000256" key="3">
    <source>
        <dbReference type="ARBA" id="ARBA00023098"/>
    </source>
</evidence>
<dbReference type="EMBL" id="NRSH01000036">
    <property type="protein sequence ID" value="MBK1726332.1"/>
    <property type="molecule type" value="Genomic_DNA"/>
</dbReference>
<evidence type="ECO:0000256" key="2">
    <source>
        <dbReference type="ARBA" id="ARBA00022963"/>
    </source>
</evidence>
<evidence type="ECO:0000259" key="5">
    <source>
        <dbReference type="PROSITE" id="PS51635"/>
    </source>
</evidence>
<dbReference type="RefSeq" id="WP_200257356.1">
    <property type="nucleotide sequence ID" value="NZ_NRSH01000036.1"/>
</dbReference>
<comment type="caution">
    <text evidence="6">The sequence shown here is derived from an EMBL/GenBank/DDBJ whole genome shotgun (WGS) entry which is preliminary data.</text>
</comment>
<keyword evidence="2 4" id="KW-0442">Lipid degradation</keyword>
<dbReference type="Pfam" id="PF12536">
    <property type="entry name" value="DUF3734"/>
    <property type="match status" value="1"/>
</dbReference>
<accession>A0ABS1E572</accession>
<dbReference type="CDD" id="cd07209">
    <property type="entry name" value="Pat_hypo_Ecoli_Z1214_like"/>
    <property type="match status" value="1"/>
</dbReference>
<gene>
    <name evidence="6" type="ORF">CKO13_04685</name>
</gene>
<dbReference type="PROSITE" id="PS51635">
    <property type="entry name" value="PNPLA"/>
    <property type="match status" value="1"/>
</dbReference>
<sequence length="386" mass="42940">MSTSPAPRRALPEHISQIALLLQGGGALGAFQAGVYQGIAEAGYAPDWIVGTSIGGIQAAILAGNPPEARLERLRAFWDRITRAECPPGPAWDDPRRGAYNRGQAQLAMALGQPGFYHPRCWDAPWLAPRGTDGARSLYTVEPLRRTLEALIDFDRINAGAPRLSLGAVNVRKGRTTYFDSARQRIGPEHVLASAALPPAFPPVAVDGELYWDGGVVSNTPLELVIDSMPRYSTLCFMVDLFDAEGGAPANLEEVMERHKDISYASRSEGHIEQYRQLHYMRRAISHLIGQLPAERQQDPEIQELARHGCRTTMSIVHMIYRSVPTETHSKDYDFSRTSVRDHWLSGLRDARTAFEQARWLHRAPGDLGVEVEEIVSDAYRSYFRD</sequence>
<reference evidence="6 7" key="1">
    <citation type="journal article" date="2020" name="Microorganisms">
        <title>Osmotic Adaptation and Compatible Solute Biosynthesis of Phototrophic Bacteria as Revealed from Genome Analyses.</title>
        <authorList>
            <person name="Imhoff J.F."/>
            <person name="Rahn T."/>
            <person name="Kunzel S."/>
            <person name="Keller A."/>
            <person name="Neulinger S.C."/>
        </authorList>
    </citation>
    <scope>NUCLEOTIDE SEQUENCE [LARGE SCALE GENOMIC DNA]</scope>
    <source>
        <strain evidence="6 7">DSM 15116</strain>
    </source>
</reference>
<dbReference type="SUPFAM" id="SSF52151">
    <property type="entry name" value="FabD/lysophospholipase-like"/>
    <property type="match status" value="1"/>
</dbReference>
<dbReference type="InterPro" id="IPR021095">
    <property type="entry name" value="DUF3734"/>
</dbReference>
<dbReference type="Pfam" id="PF01734">
    <property type="entry name" value="Patatin"/>
    <property type="match status" value="1"/>
</dbReference>
<protein>
    <recommendedName>
        <fullName evidence="5">PNPLA domain-containing protein</fullName>
    </recommendedName>
</protein>
<keyword evidence="1 4" id="KW-0378">Hydrolase</keyword>
<keyword evidence="3 4" id="KW-0443">Lipid metabolism</keyword>
<dbReference type="PANTHER" id="PTHR14226:SF57">
    <property type="entry name" value="BLR7027 PROTEIN"/>
    <property type="match status" value="1"/>
</dbReference>